<dbReference type="SUPFAM" id="SSF54909">
    <property type="entry name" value="Dimeric alpha+beta barrel"/>
    <property type="match status" value="1"/>
</dbReference>
<comment type="caution">
    <text evidence="2">The sequence shown here is derived from an EMBL/GenBank/DDBJ whole genome shotgun (WGS) entry which is preliminary data.</text>
</comment>
<protein>
    <submittedName>
        <fullName evidence="2">Monooxygenase</fullName>
    </submittedName>
</protein>
<dbReference type="PROSITE" id="PS51725">
    <property type="entry name" value="ABM"/>
    <property type="match status" value="1"/>
</dbReference>
<dbReference type="InterPro" id="IPR007138">
    <property type="entry name" value="ABM_dom"/>
</dbReference>
<name>A0A0M0LK56_9BACL</name>
<proteinExistence type="predicted"/>
<keyword evidence="2" id="KW-0503">Monooxygenase</keyword>
<evidence type="ECO:0000313" key="3">
    <source>
        <dbReference type="Proteomes" id="UP000036867"/>
    </source>
</evidence>
<dbReference type="STRING" id="263475.AMD00_02000"/>
<dbReference type="EMBL" id="LILB01000001">
    <property type="protein sequence ID" value="KOO51292.1"/>
    <property type="molecule type" value="Genomic_DNA"/>
</dbReference>
<organism evidence="2 3">
    <name type="scientific">Viridibacillus arvi</name>
    <dbReference type="NCBI Taxonomy" id="263475"/>
    <lineage>
        <taxon>Bacteria</taxon>
        <taxon>Bacillati</taxon>
        <taxon>Bacillota</taxon>
        <taxon>Bacilli</taxon>
        <taxon>Bacillales</taxon>
        <taxon>Caryophanaceae</taxon>
        <taxon>Viridibacillus</taxon>
    </lineage>
</organism>
<dbReference type="GeneID" id="301134889"/>
<gene>
    <name evidence="2" type="ORF">AMD00_02000</name>
</gene>
<dbReference type="AlphaFoldDB" id="A0A0M0LK56"/>
<accession>A0A0M0LK56</accession>
<dbReference type="GO" id="GO:0004497">
    <property type="term" value="F:monooxygenase activity"/>
    <property type="evidence" value="ECO:0007669"/>
    <property type="project" value="UniProtKB-KW"/>
</dbReference>
<dbReference type="PATRIC" id="fig|263475.3.peg.731"/>
<dbReference type="PANTHER" id="PTHR33336">
    <property type="entry name" value="QUINOL MONOOXYGENASE YGIN-RELATED"/>
    <property type="match status" value="1"/>
</dbReference>
<keyword evidence="3" id="KW-1185">Reference proteome</keyword>
<dbReference type="Proteomes" id="UP000036867">
    <property type="component" value="Unassembled WGS sequence"/>
</dbReference>
<dbReference type="RefSeq" id="WP_053415426.1">
    <property type="nucleotide sequence ID" value="NZ_LILB01000001.1"/>
</dbReference>
<evidence type="ECO:0000313" key="2">
    <source>
        <dbReference type="EMBL" id="KOO51292.1"/>
    </source>
</evidence>
<dbReference type="OrthoDB" id="287932at2"/>
<keyword evidence="2" id="KW-0560">Oxidoreductase</keyword>
<dbReference type="Gene3D" id="3.30.70.100">
    <property type="match status" value="1"/>
</dbReference>
<feature type="domain" description="ABM" evidence="1">
    <location>
        <begin position="2"/>
        <end position="91"/>
    </location>
</feature>
<sequence>MIIIHAKLQVKPDQEQAFLEETKTLLKASRAEEGNISYDLMKSTEQEYHYTMVELWKDAEATAIHNTSEHFTAFIQKAQAFMAAPMDLKVFSGEPVKS</sequence>
<dbReference type="Pfam" id="PF03992">
    <property type="entry name" value="ABM"/>
    <property type="match status" value="1"/>
</dbReference>
<dbReference type="InterPro" id="IPR050744">
    <property type="entry name" value="AI-2_Isomerase_LsrG"/>
</dbReference>
<dbReference type="InterPro" id="IPR011008">
    <property type="entry name" value="Dimeric_a/b-barrel"/>
</dbReference>
<evidence type="ECO:0000259" key="1">
    <source>
        <dbReference type="PROSITE" id="PS51725"/>
    </source>
</evidence>
<dbReference type="PANTHER" id="PTHR33336:SF3">
    <property type="entry name" value="ABM DOMAIN-CONTAINING PROTEIN"/>
    <property type="match status" value="1"/>
</dbReference>
<reference evidence="3" key="1">
    <citation type="submission" date="2015-08" db="EMBL/GenBank/DDBJ databases">
        <title>Fjat-10028 dsm 16317.</title>
        <authorList>
            <person name="Liu B."/>
            <person name="Wang J."/>
            <person name="Zhu Y."/>
            <person name="Liu G."/>
            <person name="Chen Q."/>
            <person name="Chen Z."/>
            <person name="Lan J."/>
            <person name="Che J."/>
            <person name="Ge C."/>
            <person name="Shi H."/>
            <person name="Pan Z."/>
            <person name="Liu X."/>
        </authorList>
    </citation>
    <scope>NUCLEOTIDE SEQUENCE [LARGE SCALE GENOMIC DNA]</scope>
    <source>
        <strain evidence="3">DSM 16317</strain>
    </source>
</reference>